<dbReference type="STRING" id="94624.Bpet1986"/>
<evidence type="ECO:0000256" key="6">
    <source>
        <dbReference type="ARBA" id="ARBA00023277"/>
    </source>
</evidence>
<sequence>MRADQLDPGPVAGLVLPEARRRTQARRRRRHCHGRAPAGDRGEGLSVAPFIAIVADDLTGSGDTAVQFVRAGWPTQLSVGRAGQALVDPAAGRAEVIAVTTHSRPMPGPQAAAVVRDDVAALRVAGVRRLYKKVDSTLRGAFKAEIDAARQAWRDDAIAVVCPAFPATGRTVRDGILYVDGRPVTETSAATDPVTPVTESHIPTLLGGAQLAVIEGETSRALADRILAAGAVVVVDAQTPADMERLARAIVLLGERALPVGSGGLAAPLARLWAGAESRGTVIVVVTSQHSAARRQAAALQAGGAQTWSPTLAQLADDAAWRDWTAQVQQSAPAAQAQATLLLLAPEGRRDGLDSDAVAARLGGLAGQLILAGTAAGVVATGGDGASAVLAALQAGGIALVDEVTGGVPLGTLTGGPAAGLPIVTKAGGFGADDVLIRAASAVRERRFQA</sequence>
<feature type="domain" description="Four-carbon acid sugar kinase nucleotide binding" evidence="9">
    <location>
        <begin position="284"/>
        <end position="436"/>
    </location>
</feature>
<evidence type="ECO:0000259" key="9">
    <source>
        <dbReference type="Pfam" id="PF17042"/>
    </source>
</evidence>
<evidence type="ECO:0000256" key="5">
    <source>
        <dbReference type="ARBA" id="ARBA00022840"/>
    </source>
</evidence>
<keyword evidence="6" id="KW-0119">Carbohydrate metabolism</keyword>
<proteinExistence type="inferred from homology"/>
<reference evidence="10 11" key="1">
    <citation type="journal article" date="2008" name="BMC Genomics">
        <title>The missing link: Bordetella petrii is endowed with both the metabolic versatility of environmental bacteria and virulence traits of pathogenic Bordetellae.</title>
        <authorList>
            <person name="Gross R."/>
            <person name="Guzman C.A."/>
            <person name="Sebaihia M."/>
            <person name="Martins Dos Santos V.A."/>
            <person name="Pieper D.H."/>
            <person name="Koebnik R."/>
            <person name="Lechner M."/>
            <person name="Bartels D."/>
            <person name="Buhrmester J."/>
            <person name="Choudhuri J.V."/>
            <person name="Ebensen T."/>
            <person name="Gaigalat L."/>
            <person name="Herrmann S."/>
            <person name="Khachane A.N."/>
            <person name="Larisch C."/>
            <person name="Link S."/>
            <person name="Linke B."/>
            <person name="Meyer F."/>
            <person name="Mormann S."/>
            <person name="Nakunst D."/>
            <person name="Rueckert C."/>
            <person name="Schneiker-Bekel S."/>
            <person name="Schulze K."/>
            <person name="Vorhoelter F.J."/>
            <person name="Yevsa T."/>
            <person name="Engle J.T."/>
            <person name="Goldman W.E."/>
            <person name="Puehler A."/>
            <person name="Goebel U.B."/>
            <person name="Goesmann A."/>
            <person name="Bloecker H."/>
            <person name="Kaiser O."/>
            <person name="Martinez-Arias R."/>
        </authorList>
    </citation>
    <scope>NUCLEOTIDE SEQUENCE [LARGE SCALE GENOMIC DNA]</scope>
    <source>
        <strain evidence="11">ATCC BAA-461 / DSM 12804 / CCUG 43448 / CIP 107267 / Se-1111R</strain>
    </source>
</reference>
<dbReference type="Gene3D" id="3.40.50.10840">
    <property type="entry name" value="Putative sugar-binding, N-terminal domain"/>
    <property type="match status" value="1"/>
</dbReference>
<accession>A9IK03</accession>
<evidence type="ECO:0000256" key="7">
    <source>
        <dbReference type="SAM" id="MobiDB-lite"/>
    </source>
</evidence>
<keyword evidence="2" id="KW-0808">Transferase</keyword>
<evidence type="ECO:0008006" key="12">
    <source>
        <dbReference type="Google" id="ProtNLM"/>
    </source>
</evidence>
<dbReference type="InterPro" id="IPR042213">
    <property type="entry name" value="NBD_C_sf"/>
</dbReference>
<keyword evidence="3" id="KW-0547">Nucleotide-binding</keyword>
<dbReference type="SUPFAM" id="SSF142764">
    <property type="entry name" value="YgbK-like"/>
    <property type="match status" value="1"/>
</dbReference>
<evidence type="ECO:0000313" key="11">
    <source>
        <dbReference type="Proteomes" id="UP000001225"/>
    </source>
</evidence>
<dbReference type="Gene3D" id="3.40.980.20">
    <property type="entry name" value="Four-carbon acid sugar kinase, nucleotide binding domain"/>
    <property type="match status" value="1"/>
</dbReference>
<dbReference type="EMBL" id="AM902716">
    <property type="protein sequence ID" value="CAP42326.1"/>
    <property type="molecule type" value="Genomic_DNA"/>
</dbReference>
<dbReference type="InterPro" id="IPR031475">
    <property type="entry name" value="NBD_C"/>
</dbReference>
<protein>
    <recommendedName>
        <fullName evidence="12">Four-carbon acid sugar kinase family protein</fullName>
    </recommendedName>
</protein>
<evidence type="ECO:0000256" key="2">
    <source>
        <dbReference type="ARBA" id="ARBA00022679"/>
    </source>
</evidence>
<evidence type="ECO:0000259" key="8">
    <source>
        <dbReference type="Pfam" id="PF07005"/>
    </source>
</evidence>
<organism evidence="10 11">
    <name type="scientific">Bordetella petrii (strain ATCC BAA-461 / DSM 12804 / CCUG 43448 / CIP 107267 / Se-1111R)</name>
    <dbReference type="NCBI Taxonomy" id="340100"/>
    <lineage>
        <taxon>Bacteria</taxon>
        <taxon>Pseudomonadati</taxon>
        <taxon>Pseudomonadota</taxon>
        <taxon>Betaproteobacteria</taxon>
        <taxon>Burkholderiales</taxon>
        <taxon>Alcaligenaceae</taxon>
        <taxon>Bordetella</taxon>
    </lineage>
</organism>
<evidence type="ECO:0000256" key="1">
    <source>
        <dbReference type="ARBA" id="ARBA00005715"/>
    </source>
</evidence>
<dbReference type="Proteomes" id="UP000001225">
    <property type="component" value="Chromosome"/>
</dbReference>
<evidence type="ECO:0000313" key="10">
    <source>
        <dbReference type="EMBL" id="CAP42326.1"/>
    </source>
</evidence>
<gene>
    <name evidence="10" type="ordered locus">Bpet1986</name>
</gene>
<feature type="domain" description="Four-carbon acid sugar kinase N-terminal" evidence="8">
    <location>
        <begin position="51"/>
        <end position="268"/>
    </location>
</feature>
<keyword evidence="5" id="KW-0067">ATP-binding</keyword>
<comment type="similarity">
    <text evidence="1">Belongs to the four-carbon acid sugar kinase family.</text>
</comment>
<dbReference type="GO" id="GO:0016301">
    <property type="term" value="F:kinase activity"/>
    <property type="evidence" value="ECO:0007669"/>
    <property type="project" value="UniProtKB-KW"/>
</dbReference>
<dbReference type="Pfam" id="PF07005">
    <property type="entry name" value="SBD_N"/>
    <property type="match status" value="1"/>
</dbReference>
<feature type="compositionally biased region" description="Basic residues" evidence="7">
    <location>
        <begin position="22"/>
        <end position="34"/>
    </location>
</feature>
<dbReference type="GO" id="GO:0005524">
    <property type="term" value="F:ATP binding"/>
    <property type="evidence" value="ECO:0007669"/>
    <property type="project" value="UniProtKB-KW"/>
</dbReference>
<feature type="region of interest" description="Disordered" evidence="7">
    <location>
        <begin position="1"/>
        <end position="41"/>
    </location>
</feature>
<dbReference type="Pfam" id="PF17042">
    <property type="entry name" value="NBD_C"/>
    <property type="match status" value="1"/>
</dbReference>
<evidence type="ECO:0000256" key="3">
    <source>
        <dbReference type="ARBA" id="ARBA00022741"/>
    </source>
</evidence>
<keyword evidence="4" id="KW-0418">Kinase</keyword>
<dbReference type="InterPro" id="IPR037051">
    <property type="entry name" value="4-carb_acid_sugar_kinase_N_sf"/>
</dbReference>
<name>A9IK03_BORPD</name>
<dbReference type="InterPro" id="IPR010737">
    <property type="entry name" value="4-carb_acid_sugar_kinase_N"/>
</dbReference>
<dbReference type="AlphaFoldDB" id="A9IK03"/>
<keyword evidence="11" id="KW-1185">Reference proteome</keyword>
<dbReference type="KEGG" id="bpt:Bpet1986"/>
<evidence type="ECO:0000256" key="4">
    <source>
        <dbReference type="ARBA" id="ARBA00022777"/>
    </source>
</evidence>
<dbReference type="eggNOG" id="COG3395">
    <property type="taxonomic scope" value="Bacteria"/>
</dbReference>